<feature type="region of interest" description="Disordered" evidence="10">
    <location>
        <begin position="1012"/>
        <end position="1046"/>
    </location>
</feature>
<dbReference type="InterPro" id="IPR014729">
    <property type="entry name" value="Rossmann-like_a/b/a_fold"/>
</dbReference>
<dbReference type="SUPFAM" id="SSF47323">
    <property type="entry name" value="Anticodon-binding domain of a subclass of class I aminoacyl-tRNA synthetases"/>
    <property type="match status" value="1"/>
</dbReference>
<feature type="compositionally biased region" description="Acidic residues" evidence="10">
    <location>
        <begin position="1030"/>
        <end position="1046"/>
    </location>
</feature>
<dbReference type="PANTHER" id="PTHR43326">
    <property type="entry name" value="METHIONYL-TRNA SYNTHETASE"/>
    <property type="match status" value="1"/>
</dbReference>
<feature type="domain" description="Methionyl/Leucyl tRNA synthetase" evidence="11">
    <location>
        <begin position="164"/>
        <end position="297"/>
    </location>
</feature>
<feature type="domain" description="Methionyl-tRNA synthetase anticodon-binding" evidence="12">
    <location>
        <begin position="539"/>
        <end position="647"/>
    </location>
</feature>
<dbReference type="InterPro" id="IPR041872">
    <property type="entry name" value="Anticodon_Met"/>
</dbReference>
<gene>
    <name evidence="13" type="ORF">Pmar_PMAR017624</name>
</gene>
<dbReference type="EMBL" id="GG678922">
    <property type="protein sequence ID" value="EER08570.1"/>
    <property type="molecule type" value="Genomic_DNA"/>
</dbReference>
<dbReference type="InterPro" id="IPR033911">
    <property type="entry name" value="MetRS_core"/>
</dbReference>
<dbReference type="InterPro" id="IPR015413">
    <property type="entry name" value="Methionyl/Leucyl_tRNA_Synth"/>
</dbReference>
<protein>
    <recommendedName>
        <fullName evidence="1">methionine--tRNA ligase</fullName>
        <ecNumber evidence="1">6.1.1.10</ecNumber>
    </recommendedName>
    <alternativeName>
        <fullName evidence="7">Methionyl-tRNA synthetase</fullName>
    </alternativeName>
</protein>
<evidence type="ECO:0000256" key="8">
    <source>
        <dbReference type="RuleBase" id="RU363039"/>
    </source>
</evidence>
<dbReference type="InterPro" id="IPR014758">
    <property type="entry name" value="Met-tRNA_synth"/>
</dbReference>
<keyword evidence="9" id="KW-0175">Coiled coil</keyword>
<organism evidence="14">
    <name type="scientific">Perkinsus marinus (strain ATCC 50983 / TXsc)</name>
    <dbReference type="NCBI Taxonomy" id="423536"/>
    <lineage>
        <taxon>Eukaryota</taxon>
        <taxon>Sar</taxon>
        <taxon>Alveolata</taxon>
        <taxon>Perkinsozoa</taxon>
        <taxon>Perkinsea</taxon>
        <taxon>Perkinsida</taxon>
        <taxon>Perkinsidae</taxon>
        <taxon>Perkinsus</taxon>
    </lineage>
</organism>
<proteinExistence type="inferred from homology"/>
<dbReference type="PRINTS" id="PR01041">
    <property type="entry name" value="TRNASYNTHMET"/>
</dbReference>
<feature type="domain" description="Methionyl/Leucyl tRNA synthetase" evidence="11">
    <location>
        <begin position="315"/>
        <end position="518"/>
    </location>
</feature>
<evidence type="ECO:0000259" key="11">
    <source>
        <dbReference type="Pfam" id="PF09334"/>
    </source>
</evidence>
<evidence type="ECO:0000256" key="6">
    <source>
        <dbReference type="ARBA" id="ARBA00023146"/>
    </source>
</evidence>
<keyword evidence="2 8" id="KW-0436">Ligase</keyword>
<dbReference type="RefSeq" id="XP_002776754.1">
    <property type="nucleotide sequence ID" value="XM_002776708.1"/>
</dbReference>
<dbReference type="GO" id="GO:0005524">
    <property type="term" value="F:ATP binding"/>
    <property type="evidence" value="ECO:0007669"/>
    <property type="project" value="UniProtKB-KW"/>
</dbReference>
<evidence type="ECO:0000256" key="9">
    <source>
        <dbReference type="SAM" id="Coils"/>
    </source>
</evidence>
<dbReference type="EC" id="6.1.1.10" evidence="1"/>
<dbReference type="Proteomes" id="UP000007800">
    <property type="component" value="Unassembled WGS sequence"/>
</dbReference>
<keyword evidence="5 8" id="KW-0648">Protein biosynthesis</keyword>
<keyword evidence="3 8" id="KW-0547">Nucleotide-binding</keyword>
<evidence type="ECO:0000313" key="14">
    <source>
        <dbReference type="Proteomes" id="UP000007800"/>
    </source>
</evidence>
<feature type="coiled-coil region" evidence="9">
    <location>
        <begin position="77"/>
        <end position="117"/>
    </location>
</feature>
<dbReference type="GeneID" id="9042803"/>
<evidence type="ECO:0000313" key="13">
    <source>
        <dbReference type="EMBL" id="EER08570.1"/>
    </source>
</evidence>
<evidence type="ECO:0000259" key="12">
    <source>
        <dbReference type="Pfam" id="PF19303"/>
    </source>
</evidence>
<dbReference type="FunFam" id="2.170.220.10:FF:000002">
    <property type="entry name" value="Methionine--tRNA ligase"/>
    <property type="match status" value="1"/>
</dbReference>
<sequence>MSPLSSATLQQLDAFLLTHSYAAGFTPSQLDFKILANIGGSAPDAAAYPNVARWYTHISHLKVTSNGVDAASADKAAEKAARKKAKAAEKAARAAKAAEAKAARAAAAAAKQNANAKQHRKEVVIDILPEPMPDVEERRVAKTTPPALGAVAHNLVKPGDAEKYYITTAINYTNGWAHIGHAYEAVAADALARWNRVYGRDVEFCTGTDEHGQKIAQKAESKGKTPQEICDIYASAFQALNQRLRISNDIYIRTTDEHHMKTCQKLWEIVSSKGDIYLDNYTGYYLVREERYVTDAEAKEWDYKDPSTGKPLTEMSEESYFFRMGRYQQRLVDHIKSHPDFIKPEQYRQQILARLEEPLRDLSCSRRTFSWGIPIPGSDDHVMYVWFDALTNYLSAVNGLDSDKPHYWPANAHIIGKDIIWFHCVIWPCMLMSADIPLPESVAVHGFIQDAEGKKMSKSIGNVVDPHDVLDKFPVDTVRWYMLSDAPYGGDLKFSTAAMINTHNADLCNGLGNLVNRAIALSGGCVPEFSVKDLEKPFDLRKTIDDLDATMRQQDAISEGCAIIRQVTGATNEWITRVEPWKIKDDKEKRMAIIRLLMESVYVLAHLWAPFIPMGADKIFEKLATAPRPLKDLSETFENLEPGHPIPTSKSGCLMQGAVIKRTTTAEEKIERIKRKLDNENTRKQPLVGLMGDSRICRGSTCGRVRVPVQEKSNWARSSDLAREMQRRKLQRADRVGGVSRESPLPAHRHADVQSSQQCYEKLTEIVTEYDADTETSFPHERPPSPVFMPAYSGSDVATQILDGDFFDFDKEVVPVLEVIVGRTIERALMEVLEEEEVEAIQKRQAGFQALRHAELLEAQRMEGVEKRRSYERERRRTQEHMRITTEGVLRRKLLSRQLAKHFVAQLEADVLRRLGRLGRFDDPQLIDVQTKILPNVTSGAIEMTSLRHACTHVAAELIEAACTDRTRRFNESRNEYLTRKKMVEAVVVAAEKESRIILEIEKMEAERINNEREMMKSWEAHEDPSTPEAVEEATNEEDGGAAEGR</sequence>
<evidence type="ECO:0000256" key="2">
    <source>
        <dbReference type="ARBA" id="ARBA00022598"/>
    </source>
</evidence>
<feature type="compositionally biased region" description="Basic and acidic residues" evidence="10">
    <location>
        <begin position="1012"/>
        <end position="1025"/>
    </location>
</feature>
<dbReference type="OrthoDB" id="5844513at2759"/>
<dbReference type="SUPFAM" id="SSF52374">
    <property type="entry name" value="Nucleotidylyl transferase"/>
    <property type="match status" value="1"/>
</dbReference>
<dbReference type="Pfam" id="PF06098">
    <property type="entry name" value="Radial_spoke_3"/>
    <property type="match status" value="1"/>
</dbReference>
<keyword evidence="14" id="KW-1185">Reference proteome</keyword>
<dbReference type="Gene3D" id="3.40.50.620">
    <property type="entry name" value="HUPs"/>
    <property type="match status" value="1"/>
</dbReference>
<dbReference type="InterPro" id="IPR009080">
    <property type="entry name" value="tRNAsynth_Ia_anticodon-bd"/>
</dbReference>
<evidence type="ECO:0000256" key="4">
    <source>
        <dbReference type="ARBA" id="ARBA00022840"/>
    </source>
</evidence>
<evidence type="ECO:0000256" key="7">
    <source>
        <dbReference type="ARBA" id="ARBA00030904"/>
    </source>
</evidence>
<dbReference type="SUPFAM" id="SSF47616">
    <property type="entry name" value="GST C-terminal domain-like"/>
    <property type="match status" value="1"/>
</dbReference>
<dbReference type="InterPro" id="IPR023457">
    <property type="entry name" value="Met-tRNA_synth_2"/>
</dbReference>
<dbReference type="Pfam" id="PF09334">
    <property type="entry name" value="tRNA-synt_1g"/>
    <property type="match status" value="2"/>
</dbReference>
<dbReference type="InterPro" id="IPR009290">
    <property type="entry name" value="Radial_spoke_3"/>
</dbReference>
<reference evidence="13 14" key="1">
    <citation type="submission" date="2008-07" db="EMBL/GenBank/DDBJ databases">
        <authorList>
            <person name="El-Sayed N."/>
            <person name="Caler E."/>
            <person name="Inman J."/>
            <person name="Amedeo P."/>
            <person name="Hass B."/>
            <person name="Wortman J."/>
        </authorList>
    </citation>
    <scope>NUCLEOTIDE SEQUENCE [LARGE SCALE GENOMIC DNA]</scope>
    <source>
        <strain evidence="14">ATCC 50983 / TXsc</strain>
    </source>
</reference>
<feature type="region of interest" description="Disordered" evidence="10">
    <location>
        <begin position="729"/>
        <end position="754"/>
    </location>
</feature>
<dbReference type="Gene3D" id="1.10.730.10">
    <property type="entry name" value="Isoleucyl-tRNA Synthetase, Domain 1"/>
    <property type="match status" value="1"/>
</dbReference>
<keyword evidence="6 8" id="KW-0030">Aminoacyl-tRNA synthetase</keyword>
<dbReference type="Pfam" id="PF19303">
    <property type="entry name" value="Anticodon_3"/>
    <property type="match status" value="1"/>
</dbReference>
<comment type="similarity">
    <text evidence="8">Belongs to the class-I aminoacyl-tRNA synthetase family.</text>
</comment>
<evidence type="ECO:0000256" key="10">
    <source>
        <dbReference type="SAM" id="MobiDB-lite"/>
    </source>
</evidence>
<dbReference type="InterPro" id="IPR036282">
    <property type="entry name" value="Glutathione-S-Trfase_C_sf"/>
</dbReference>
<accession>C5L3J1</accession>
<dbReference type="OMA" id="AAMINTH"/>
<dbReference type="NCBIfam" id="TIGR00398">
    <property type="entry name" value="metG"/>
    <property type="match status" value="1"/>
</dbReference>
<evidence type="ECO:0000256" key="3">
    <source>
        <dbReference type="ARBA" id="ARBA00022741"/>
    </source>
</evidence>
<evidence type="ECO:0000256" key="5">
    <source>
        <dbReference type="ARBA" id="ARBA00022917"/>
    </source>
</evidence>
<dbReference type="CDD" id="cd00814">
    <property type="entry name" value="MetRS_core"/>
    <property type="match status" value="1"/>
</dbReference>
<dbReference type="InParanoid" id="C5L3J1"/>
<dbReference type="Gene3D" id="2.170.220.10">
    <property type="match status" value="1"/>
</dbReference>
<evidence type="ECO:0000256" key="1">
    <source>
        <dbReference type="ARBA" id="ARBA00012838"/>
    </source>
</evidence>
<dbReference type="GO" id="GO:0004825">
    <property type="term" value="F:methionine-tRNA ligase activity"/>
    <property type="evidence" value="ECO:0007669"/>
    <property type="project" value="UniProtKB-EC"/>
</dbReference>
<dbReference type="GO" id="GO:0006431">
    <property type="term" value="P:methionyl-tRNA aminoacylation"/>
    <property type="evidence" value="ECO:0007669"/>
    <property type="project" value="InterPro"/>
</dbReference>
<keyword evidence="4 8" id="KW-0067">ATP-binding</keyword>
<dbReference type="PANTHER" id="PTHR43326:SF2">
    <property type="entry name" value="METHIONINE--TRNA LIGASE"/>
    <property type="match status" value="1"/>
</dbReference>
<dbReference type="AlphaFoldDB" id="C5L3J1"/>
<name>C5L3J1_PERM5</name>